<keyword evidence="3" id="KW-1185">Reference proteome</keyword>
<evidence type="ECO:0000313" key="2">
    <source>
        <dbReference type="EMBL" id="OUO56992.1"/>
    </source>
</evidence>
<dbReference type="Pfam" id="PF04326">
    <property type="entry name" value="SLFN_AlbA_2"/>
    <property type="match status" value="1"/>
</dbReference>
<accession>A0A1Y4DED0</accession>
<evidence type="ECO:0000259" key="1">
    <source>
        <dbReference type="Pfam" id="PF04326"/>
    </source>
</evidence>
<sequence>MFFDKPFHDLTFHDVVQFCRRQLPEGKQLDYKYMLPKNHEKFAKTIASFANAMGGTIIVGVQDDKNDKPRPPFLGIPYHEKMRNSIEDIIQVYIDPIVFVDINICVNDRGDRMFVLINIPQSNLTPHLVGKSKRAYIRTGQSSRPEAIVHPEKLPWLLDHRRKSERLRHILYDKAESHFDNYLKTMNLSADGQTACTMSVIPLYPEEPLTDYKHLPDIIKASSAKAPYGIMADPAFPLQPVQDGAAVISNKRGVYRMTEFNSYGLVMRKQIITQEEIVNGHAAKTVRIEHLGQTLTLFLLTARKFLTHLSFGGPLYFRLKMNNTRALRALLGPKQATVLEDYLRMDRNLSLAELDTKLPAILENILHEAAWSLGLQADEAQIRTLLRQYLKEAE</sequence>
<proteinExistence type="predicted"/>
<comment type="caution">
    <text evidence="2">The sequence shown here is derived from an EMBL/GenBank/DDBJ whole genome shotgun (WGS) entry which is preliminary data.</text>
</comment>
<dbReference type="InterPro" id="IPR038461">
    <property type="entry name" value="Schlafen_AlbA_2_dom_sf"/>
</dbReference>
<gene>
    <name evidence="2" type="ORF">B5F75_03855</name>
</gene>
<reference evidence="3" key="1">
    <citation type="submission" date="2017-04" db="EMBL/GenBank/DDBJ databases">
        <title>Function of individual gut microbiota members based on whole genome sequencing of pure cultures obtained from chicken caecum.</title>
        <authorList>
            <person name="Medvecky M."/>
            <person name="Cejkova D."/>
            <person name="Polansky O."/>
            <person name="Karasova D."/>
            <person name="Kubasova T."/>
            <person name="Cizek A."/>
            <person name="Rychlik I."/>
        </authorList>
    </citation>
    <scope>NUCLEOTIDE SEQUENCE [LARGE SCALE GENOMIC DNA]</scope>
    <source>
        <strain evidence="3">An273</strain>
    </source>
</reference>
<feature type="domain" description="Schlafen AlbA-2" evidence="1">
    <location>
        <begin position="25"/>
        <end position="145"/>
    </location>
</feature>
<dbReference type="EMBL" id="NFJD01000002">
    <property type="protein sequence ID" value="OUO56992.1"/>
    <property type="molecule type" value="Genomic_DNA"/>
</dbReference>
<dbReference type="InterPro" id="IPR007421">
    <property type="entry name" value="Schlafen_AlbA_2_dom"/>
</dbReference>
<dbReference type="OrthoDB" id="9810282at2"/>
<name>A0A1Y4DED0_9BACT</name>
<dbReference type="PANTHER" id="PTHR30595">
    <property type="entry name" value="GLPR-RELATED TRANSCRIPTIONAL REPRESSOR"/>
    <property type="match status" value="1"/>
</dbReference>
<evidence type="ECO:0000313" key="3">
    <source>
        <dbReference type="Proteomes" id="UP000196368"/>
    </source>
</evidence>
<dbReference type="AlphaFoldDB" id="A0A1Y4DED0"/>
<organism evidence="2 3">
    <name type="scientific">Candidatus Avelusimicrobium gallicola</name>
    <dbReference type="NCBI Taxonomy" id="2562704"/>
    <lineage>
        <taxon>Bacteria</taxon>
        <taxon>Pseudomonadati</taxon>
        <taxon>Elusimicrobiota</taxon>
        <taxon>Elusimicrobia</taxon>
        <taxon>Elusimicrobiales</taxon>
        <taxon>Elusimicrobiaceae</taxon>
        <taxon>Candidatus Avelusimicrobium</taxon>
    </lineage>
</organism>
<dbReference type="Gene3D" id="3.30.950.30">
    <property type="entry name" value="Schlafen, AAA domain"/>
    <property type="match status" value="1"/>
</dbReference>
<protein>
    <recommendedName>
        <fullName evidence="1">Schlafen AlbA-2 domain-containing protein</fullName>
    </recommendedName>
</protein>
<dbReference type="PANTHER" id="PTHR30595:SF6">
    <property type="entry name" value="SCHLAFEN ALBA-2 DOMAIN-CONTAINING PROTEIN"/>
    <property type="match status" value="1"/>
</dbReference>
<dbReference type="RefSeq" id="WP_087288129.1">
    <property type="nucleotide sequence ID" value="NZ_NFJD01000002.1"/>
</dbReference>
<dbReference type="Proteomes" id="UP000196368">
    <property type="component" value="Unassembled WGS sequence"/>
</dbReference>